<dbReference type="InterPro" id="IPR020806">
    <property type="entry name" value="PKS_PP-bd"/>
</dbReference>
<dbReference type="InterPro" id="IPR020841">
    <property type="entry name" value="PKS_Beta-ketoAc_synthase_dom"/>
</dbReference>
<dbReference type="SUPFAM" id="SSF47336">
    <property type="entry name" value="ACP-like"/>
    <property type="match status" value="2"/>
</dbReference>
<feature type="domain" description="Carrier" evidence="6">
    <location>
        <begin position="684"/>
        <end position="759"/>
    </location>
</feature>
<dbReference type="InterPro" id="IPR000873">
    <property type="entry name" value="AMP-dep_synth/lig_dom"/>
</dbReference>
<dbReference type="InterPro" id="IPR020845">
    <property type="entry name" value="AMP-binding_CS"/>
</dbReference>
<dbReference type="Gene3D" id="1.10.1240.100">
    <property type="match status" value="1"/>
</dbReference>
<organism evidence="8 9">
    <name type="scientific">Nocardiopsis alba</name>
    <dbReference type="NCBI Taxonomy" id="53437"/>
    <lineage>
        <taxon>Bacteria</taxon>
        <taxon>Bacillati</taxon>
        <taxon>Actinomycetota</taxon>
        <taxon>Actinomycetes</taxon>
        <taxon>Streptosporangiales</taxon>
        <taxon>Nocardiopsidaceae</taxon>
        <taxon>Nocardiopsis</taxon>
    </lineage>
</organism>
<gene>
    <name evidence="8" type="ORF">GTW20_12020</name>
</gene>
<sequence>MVTGVRERTRKELLKYLLTQVREERLGVERAKEFIRAIESPQSAAGSGDDPIAVVGIACRLPGASNKEEFWDNLAAGRESIGDFPPARMEDLRRVLPNPTDLSRGGFLDRIDLFDPEYFGIPPRAAMELDPYHRQVLEVLIETMEDAGHARDSMDGAPVGVFVGNDHSHRLSMSYLPFLSETDFAAFTGSWPGMLAGRLSYHLNLRGPASVTDTGCSSGLVALDSAMKAIRQGDCDSALVAGVNLFLSPGSLGSETESGDHVRAFDARARGTVWSEAVVGVHVKPLARATADGDHVYGVILGNAVNNDGRSNGITAPNARAQKEVLVKAWKRAGVPPESLSYIEAHGTGTALGDPIEVKGLKAAFGEFTDRRQFCALGSVKSNVGHTVGAAGLVSLVKTVLCLDRRKLLPSLHFDVPNRYLDLVDSPVYISSRFAEWEPGETPRRAGVSSFSLTGTNTHVVLEEAPPLPPRPRTDGEPHLFVISARDESLLARSAARHLEFLDRNPEYHLDDICHTMRVGREHQPVRAAVLCEDRAALRAGLERLLRPCDEHEEPFPDGRTAVLRGRPEASAADRGRRSGGAALPSDDGTDRWTDLPERFRRHRDVVTAYLLRRARPFEALEESGRRVPLPPQPFDHARYWDETVVAASTPPIGGGEGDAAGTGRLREVLERWARGVDGSGDAPEPLTAHTVVAAVWSEVLGHAEIGGDQDLFSLGGDSVSSLKIVQLLNAEFDLGVPPPLLLRTPVFDDFATAVAEEFGLTEERIRAHLARAPETAGDGDGPVGEEPREYELPLTASQRSMFHSSDLVADSVAYNITGLTISDETIDIARLEAGMRDLVRRHDSLRATFHLVDGEPVQRVHADVEVSVEHRLLDAPGPGESHEDRAREQMASFVRPFRLDRGPLFRIGCFDFGDGVSCVAIDFHHIVTDGTSMGILFRDLAAIVEGAELHAPTRGYRSAVIGLLELEESEEVLRGRRYWRDRFADGVPVLDLVTDRQRTDAVSGAGATLFTEADAATLDAVKEYARARNLTPSMVLLGVFQQLLSRLGGQRDVVVGMPVHGRPDAGYSDVVGMFVNTLPLRTSVEGDHGVGRFYSALRSTVLEAFEHQNCPLELIIEDLRPPREPGRRPLFDTCFVYQNTDMGLEHSGERVVTFDDGSAKYDITLSARESGGRLLMEWEYSTALFREETLRLYADRYMTLLRSVLAADDSDALGTLPLVPERETELIRSFATTPSPRPEEHGVAGLFERQAAIAPERTALIAGDERVPYGELNARANRVAHHLARQGAAPGSPVAILADRSPEMVVAVLGVLKAGCYYVPLNPEFPGERLGLMLRDSGAEFVVTTAGRAERAAGFADERVRIVESATAESTAGPEDALDPGLSGGGEDPIYVMYTSGTTGVPKGTVIRHESVLRVVRGSVFYTAGPDDVFLLMSDYSFDGAVYDMFGALTNGASLVVLERAQVLDLDRLGSEIERHGVTSFFITATMFHALIDNVPERLGGIRRLIFGGEAASPAHVERAFRLLGPGRIANGYGPTESTVFAAVHVFDSYEEREAVPIGRPINDTSLYVLDEALRMRPIGVPGELCIGGAGLADGYLNQPGLTAERFVESPDVPGVRLYRTGDLATLRSNGLFFYTGRIDQQVKLRGHRVETAEIVHAAVDEPDVRWAHAAVHEAGEGGGSLCLWVRYEDGAEADEARLRSALSRRLPDYMVPSFIVRVDEDVRFTDNGKLDVAALPAPDLSAAATATPPRTGAERRIASAWERALGAEVADIDANFFALGGDSIKAIQIAAALKREGLVIRASDLLENQTVRMLAGRASVDRGEERLHDQNPVSGPLVPSPVQQEFVDAADDRHRVFTQSVLLTSETPLPERALVEAVERLVRFHDALRVRLDGDALVLCDPDAERSVHSETAPAGLAGEELTDYLRTLQRRVDVESGPAVALATGLGERGEQCALAVHHLAVDVVSWGILIEDLLSCLADPSAPLAPKTVSFPSWTAELAAHAREGGFRDQRPYWTGLARRAEAAGRMFDEDDVRRADTVSEVLRFPAAEVKEVFDAARTSHGVEPGQTVLAIIARALGAWRDRDRILVALEGHGRERFSEERDLTRTVGWFTSVFPHLVRVEDGVADTLHAVRRSFDRLPGKGSGYGPLRRFDPGTGEDGALLTGIRPQVGVNYLGEQGGRTEGVEVVHLPAEVTVDEDLRSPRVLDVIAWRREGDLLIELRHPAAWRARGDDRALADAVRKEFHTVRDAVTAPDRPGFRTSSSVRPGVLDDILAGLGGGER</sequence>
<dbReference type="GO" id="GO:0005737">
    <property type="term" value="C:cytoplasm"/>
    <property type="evidence" value="ECO:0007669"/>
    <property type="project" value="TreeGrafter"/>
</dbReference>
<evidence type="ECO:0000313" key="8">
    <source>
        <dbReference type="EMBL" id="MYR32969.1"/>
    </source>
</evidence>
<reference evidence="8 9" key="1">
    <citation type="journal article" date="2019" name="Nat. Commun.">
        <title>The antimicrobial potential of Streptomyces from insect microbiomes.</title>
        <authorList>
            <person name="Chevrette M.G."/>
            <person name="Carlson C.M."/>
            <person name="Ortega H.E."/>
            <person name="Thomas C."/>
            <person name="Ananiev G.E."/>
            <person name="Barns K.J."/>
            <person name="Book A.J."/>
            <person name="Cagnazzo J."/>
            <person name="Carlos C."/>
            <person name="Flanigan W."/>
            <person name="Grubbs K.J."/>
            <person name="Horn H.A."/>
            <person name="Hoffmann F.M."/>
            <person name="Klassen J.L."/>
            <person name="Knack J.J."/>
            <person name="Lewin G.R."/>
            <person name="McDonald B.R."/>
            <person name="Muller L."/>
            <person name="Melo W.G.P."/>
            <person name="Pinto-Tomas A.A."/>
            <person name="Schmitz A."/>
            <person name="Wendt-Pienkowski E."/>
            <person name="Wildman S."/>
            <person name="Zhao M."/>
            <person name="Zhang F."/>
            <person name="Bugni T.S."/>
            <person name="Andes D.R."/>
            <person name="Pupo M.T."/>
            <person name="Currie C.R."/>
        </authorList>
    </citation>
    <scope>NUCLEOTIDE SEQUENCE [LARGE SCALE GENOMIC DNA]</scope>
    <source>
        <strain evidence="8 9">SID5840</strain>
    </source>
</reference>
<dbReference type="PANTHER" id="PTHR45527">
    <property type="entry name" value="NONRIBOSOMAL PEPTIDE SYNTHETASE"/>
    <property type="match status" value="1"/>
</dbReference>
<dbReference type="Gene3D" id="3.30.300.30">
    <property type="match status" value="1"/>
</dbReference>
<dbReference type="InterPro" id="IPR036736">
    <property type="entry name" value="ACP-like_sf"/>
</dbReference>
<dbReference type="Pfam" id="PF02801">
    <property type="entry name" value="Ketoacyl-synt_C"/>
    <property type="match status" value="1"/>
</dbReference>
<dbReference type="CDD" id="cd00833">
    <property type="entry name" value="PKS"/>
    <property type="match status" value="1"/>
</dbReference>
<dbReference type="InterPro" id="IPR001242">
    <property type="entry name" value="Condensation_dom"/>
</dbReference>
<dbReference type="SMART" id="SM00823">
    <property type="entry name" value="PKS_PP"/>
    <property type="match status" value="2"/>
</dbReference>
<dbReference type="Gene3D" id="1.10.1200.10">
    <property type="entry name" value="ACP-like"/>
    <property type="match status" value="2"/>
</dbReference>
<dbReference type="InterPro" id="IPR010071">
    <property type="entry name" value="AA_adenyl_dom"/>
</dbReference>
<dbReference type="SUPFAM" id="SSF56801">
    <property type="entry name" value="Acetyl-CoA synthetase-like"/>
    <property type="match status" value="1"/>
</dbReference>
<dbReference type="Pfam" id="PF22621">
    <property type="entry name" value="CurL-like_PKS_C"/>
    <property type="match status" value="1"/>
</dbReference>
<evidence type="ECO:0000256" key="5">
    <source>
        <dbReference type="SAM" id="MobiDB-lite"/>
    </source>
</evidence>
<dbReference type="FunFam" id="3.40.50.980:FF:000001">
    <property type="entry name" value="Non-ribosomal peptide synthetase"/>
    <property type="match status" value="1"/>
</dbReference>
<dbReference type="GO" id="GO:0006633">
    <property type="term" value="P:fatty acid biosynthetic process"/>
    <property type="evidence" value="ECO:0007669"/>
    <property type="project" value="InterPro"/>
</dbReference>
<feature type="domain" description="Carrier" evidence="6">
    <location>
        <begin position="1750"/>
        <end position="1824"/>
    </location>
</feature>
<evidence type="ECO:0000256" key="3">
    <source>
        <dbReference type="ARBA" id="ARBA00022553"/>
    </source>
</evidence>
<dbReference type="GO" id="GO:0044550">
    <property type="term" value="P:secondary metabolite biosynthetic process"/>
    <property type="evidence" value="ECO:0007669"/>
    <property type="project" value="TreeGrafter"/>
</dbReference>
<dbReference type="PROSITE" id="PS00455">
    <property type="entry name" value="AMP_BINDING"/>
    <property type="match status" value="1"/>
</dbReference>
<comment type="caution">
    <text evidence="8">The sequence shown here is derived from an EMBL/GenBank/DDBJ whole genome shotgun (WGS) entry which is preliminary data.</text>
</comment>
<evidence type="ECO:0000256" key="4">
    <source>
        <dbReference type="ARBA" id="ARBA00022679"/>
    </source>
</evidence>
<dbReference type="InterPro" id="IPR006162">
    <property type="entry name" value="Ppantetheine_attach_site"/>
</dbReference>
<dbReference type="Gene3D" id="2.30.38.10">
    <property type="entry name" value="Luciferase, Domain 3"/>
    <property type="match status" value="1"/>
</dbReference>
<keyword evidence="4" id="KW-0808">Transferase</keyword>
<dbReference type="PROSITE" id="PS50075">
    <property type="entry name" value="CARRIER"/>
    <property type="match status" value="2"/>
</dbReference>
<evidence type="ECO:0000259" key="7">
    <source>
        <dbReference type="PROSITE" id="PS52004"/>
    </source>
</evidence>
<keyword evidence="3" id="KW-0597">Phosphoprotein</keyword>
<dbReference type="InterPro" id="IPR045851">
    <property type="entry name" value="AMP-bd_C_sf"/>
</dbReference>
<dbReference type="Gene3D" id="3.40.47.10">
    <property type="match status" value="1"/>
</dbReference>
<evidence type="ECO:0000256" key="1">
    <source>
        <dbReference type="ARBA" id="ARBA00001957"/>
    </source>
</evidence>
<dbReference type="InterPro" id="IPR023213">
    <property type="entry name" value="CAT-like_dom_sf"/>
</dbReference>
<dbReference type="SMART" id="SM00825">
    <property type="entry name" value="PKS_KS"/>
    <property type="match status" value="1"/>
</dbReference>
<name>A0A7K2ISM4_9ACTN</name>
<dbReference type="GO" id="GO:0043041">
    <property type="term" value="P:amino acid activation for nonribosomal peptide biosynthetic process"/>
    <property type="evidence" value="ECO:0007669"/>
    <property type="project" value="TreeGrafter"/>
</dbReference>
<evidence type="ECO:0000313" key="9">
    <source>
        <dbReference type="Proteomes" id="UP000467124"/>
    </source>
</evidence>
<evidence type="ECO:0000256" key="2">
    <source>
        <dbReference type="ARBA" id="ARBA00022450"/>
    </source>
</evidence>
<comment type="cofactor">
    <cofactor evidence="1">
        <name>pantetheine 4'-phosphate</name>
        <dbReference type="ChEBI" id="CHEBI:47942"/>
    </cofactor>
</comment>
<dbReference type="PROSITE" id="PS52004">
    <property type="entry name" value="KS3_2"/>
    <property type="match status" value="1"/>
</dbReference>
<dbReference type="SUPFAM" id="SSF53901">
    <property type="entry name" value="Thiolase-like"/>
    <property type="match status" value="1"/>
</dbReference>
<dbReference type="GO" id="GO:0004315">
    <property type="term" value="F:3-oxoacyl-[acyl-carrier-protein] synthase activity"/>
    <property type="evidence" value="ECO:0007669"/>
    <property type="project" value="InterPro"/>
</dbReference>
<dbReference type="Gene3D" id="3.40.50.980">
    <property type="match status" value="2"/>
</dbReference>
<protein>
    <submittedName>
        <fullName evidence="8">Amino acid adenylation domain-containing protein</fullName>
    </submittedName>
</protein>
<dbReference type="Pfam" id="PF00668">
    <property type="entry name" value="Condensation"/>
    <property type="match status" value="2"/>
</dbReference>
<dbReference type="PANTHER" id="PTHR45527:SF1">
    <property type="entry name" value="FATTY ACID SYNTHASE"/>
    <property type="match status" value="1"/>
</dbReference>
<dbReference type="InterPro" id="IPR014031">
    <property type="entry name" value="Ketoacyl_synth_C"/>
</dbReference>
<dbReference type="Pfam" id="PF00550">
    <property type="entry name" value="PP-binding"/>
    <property type="match status" value="2"/>
</dbReference>
<keyword evidence="2" id="KW-0596">Phosphopantetheine</keyword>
<proteinExistence type="predicted"/>
<feature type="region of interest" description="Disordered" evidence="5">
    <location>
        <begin position="552"/>
        <end position="594"/>
    </location>
</feature>
<feature type="compositionally biased region" description="Basic and acidic residues" evidence="5">
    <location>
        <begin position="566"/>
        <end position="577"/>
    </location>
</feature>
<dbReference type="Gene3D" id="3.30.559.30">
    <property type="entry name" value="Nonribosomal peptide synthetase, condensation domain"/>
    <property type="match status" value="2"/>
</dbReference>
<dbReference type="PROSITE" id="PS00606">
    <property type="entry name" value="KS3_1"/>
    <property type="match status" value="1"/>
</dbReference>
<dbReference type="InterPro" id="IPR014030">
    <property type="entry name" value="Ketoacyl_synth_N"/>
</dbReference>
<dbReference type="InterPro" id="IPR016039">
    <property type="entry name" value="Thiolase-like"/>
</dbReference>
<dbReference type="InterPro" id="IPR009081">
    <property type="entry name" value="PP-bd_ACP"/>
</dbReference>
<dbReference type="Gene3D" id="3.30.559.10">
    <property type="entry name" value="Chloramphenicol acetyltransferase-like domain"/>
    <property type="match status" value="2"/>
</dbReference>
<dbReference type="Pfam" id="PF00109">
    <property type="entry name" value="ketoacyl-synt"/>
    <property type="match status" value="1"/>
</dbReference>
<evidence type="ECO:0000259" key="6">
    <source>
        <dbReference type="PROSITE" id="PS50075"/>
    </source>
</evidence>
<dbReference type="PROSITE" id="PS00012">
    <property type="entry name" value="PHOSPHOPANTETHEINE"/>
    <property type="match status" value="2"/>
</dbReference>
<dbReference type="InterPro" id="IPR018201">
    <property type="entry name" value="Ketoacyl_synth_AS"/>
</dbReference>
<dbReference type="CDD" id="cd19531">
    <property type="entry name" value="LCL_NRPS-like"/>
    <property type="match status" value="1"/>
</dbReference>
<dbReference type="GO" id="GO:0031177">
    <property type="term" value="F:phosphopantetheine binding"/>
    <property type="evidence" value="ECO:0007669"/>
    <property type="project" value="InterPro"/>
</dbReference>
<dbReference type="Pfam" id="PF00501">
    <property type="entry name" value="AMP-binding"/>
    <property type="match status" value="1"/>
</dbReference>
<dbReference type="Proteomes" id="UP000467124">
    <property type="component" value="Unassembled WGS sequence"/>
</dbReference>
<dbReference type="CDD" id="cd12117">
    <property type="entry name" value="A_NRPS_Srf_like"/>
    <property type="match status" value="1"/>
</dbReference>
<accession>A0A7K2ISM4</accession>
<dbReference type="SUPFAM" id="SSF52777">
    <property type="entry name" value="CoA-dependent acyltransferases"/>
    <property type="match status" value="4"/>
</dbReference>
<dbReference type="NCBIfam" id="TIGR01733">
    <property type="entry name" value="AA-adenyl-dom"/>
    <property type="match status" value="1"/>
</dbReference>
<dbReference type="EMBL" id="WWHY01000001">
    <property type="protein sequence ID" value="MYR32969.1"/>
    <property type="molecule type" value="Genomic_DNA"/>
</dbReference>
<feature type="domain" description="Ketosynthase family 3 (KS3)" evidence="7">
    <location>
        <begin position="49"/>
        <end position="464"/>
    </location>
</feature>